<sequence>MKKLVTVATLLTAGASQAAGFANNTHTARATGMTSAMTAHVHDASSVAFNPAGLAGLDSFELLVGGAAVVPVANLTPQGSTTAEATKFGVSPPPHLFVAYPFMKGFTAGVGIYSPYGAALEWPDTFTGRFVATYSQMATFNLNPTLAYAPTDWLRVGAGVDVLYGMLKIRQSIPLSPEAEAGATITGTDVALGFNAGVQADLVKDRLSAGLTYRSATTLGFKGDAEFTDVPEPLQAAFAKQGVTVSMPMPQSVGLGLSYTPTPRLMLAVDATWWNWSRLQKLDLEFENAAFSTSQPKNWHNRWQFSLGAEYAVSPALTVRAGAGYDPTPVPDETLTPELPDSNRVQGALGLTYGIGRLSLSGGYQLLLFTEKRSTAPSAPGTYTGSLHVLSFTLGYKV</sequence>
<accession>A0A3A8QCQ3</accession>
<name>A0A3A8QCQ3_9BACT</name>
<feature type="chain" id="PRO_5017479437" evidence="8">
    <location>
        <begin position="19"/>
        <end position="398"/>
    </location>
</feature>
<evidence type="ECO:0000256" key="5">
    <source>
        <dbReference type="ARBA" id="ARBA00022729"/>
    </source>
</evidence>
<gene>
    <name evidence="9" type="ORF">D7V93_09950</name>
</gene>
<keyword evidence="3" id="KW-1134">Transmembrane beta strand</keyword>
<dbReference type="SUPFAM" id="SSF56935">
    <property type="entry name" value="Porins"/>
    <property type="match status" value="1"/>
</dbReference>
<dbReference type="EMBL" id="RAWB01000077">
    <property type="protein sequence ID" value="RKH62562.1"/>
    <property type="molecule type" value="Genomic_DNA"/>
</dbReference>
<dbReference type="Proteomes" id="UP000272888">
    <property type="component" value="Unassembled WGS sequence"/>
</dbReference>
<organism evidence="9 10">
    <name type="scientific">Corallococcus llansteffanensis</name>
    <dbReference type="NCBI Taxonomy" id="2316731"/>
    <lineage>
        <taxon>Bacteria</taxon>
        <taxon>Pseudomonadati</taxon>
        <taxon>Myxococcota</taxon>
        <taxon>Myxococcia</taxon>
        <taxon>Myxococcales</taxon>
        <taxon>Cystobacterineae</taxon>
        <taxon>Myxococcaceae</taxon>
        <taxon>Corallococcus</taxon>
    </lineage>
</organism>
<dbReference type="AlphaFoldDB" id="A0A3A8QCQ3"/>
<reference evidence="10" key="1">
    <citation type="submission" date="2018-09" db="EMBL/GenBank/DDBJ databases">
        <authorList>
            <person name="Livingstone P.G."/>
            <person name="Whitworth D.E."/>
        </authorList>
    </citation>
    <scope>NUCLEOTIDE SEQUENCE [LARGE SCALE GENOMIC DNA]</scope>
    <source>
        <strain evidence="10">CA051B</strain>
    </source>
</reference>
<evidence type="ECO:0000313" key="10">
    <source>
        <dbReference type="Proteomes" id="UP000272888"/>
    </source>
</evidence>
<keyword evidence="10" id="KW-1185">Reference proteome</keyword>
<evidence type="ECO:0000256" key="8">
    <source>
        <dbReference type="SAM" id="SignalP"/>
    </source>
</evidence>
<feature type="signal peptide" evidence="8">
    <location>
        <begin position="1"/>
        <end position="18"/>
    </location>
</feature>
<evidence type="ECO:0000256" key="3">
    <source>
        <dbReference type="ARBA" id="ARBA00022452"/>
    </source>
</evidence>
<keyword evidence="7" id="KW-0998">Cell outer membrane</keyword>
<comment type="similarity">
    <text evidence="2">Belongs to the OmpP1/FadL family.</text>
</comment>
<dbReference type="InterPro" id="IPR005017">
    <property type="entry name" value="OMPP1/FadL/TodX"/>
</dbReference>
<evidence type="ECO:0000313" key="9">
    <source>
        <dbReference type="EMBL" id="RKH62562.1"/>
    </source>
</evidence>
<comment type="subcellular location">
    <subcellularLocation>
        <location evidence="1">Cell outer membrane</location>
        <topology evidence="1">Multi-pass membrane protein</topology>
    </subcellularLocation>
</comment>
<keyword evidence="6" id="KW-0472">Membrane</keyword>
<dbReference type="Pfam" id="PF03349">
    <property type="entry name" value="Toluene_X"/>
    <property type="match status" value="1"/>
</dbReference>
<proteinExistence type="inferred from homology"/>
<dbReference type="PANTHER" id="PTHR35093:SF8">
    <property type="entry name" value="OUTER MEMBRANE PROTEIN NMB0088-RELATED"/>
    <property type="match status" value="1"/>
</dbReference>
<protein>
    <submittedName>
        <fullName evidence="9">Transporter</fullName>
    </submittedName>
</protein>
<evidence type="ECO:0000256" key="4">
    <source>
        <dbReference type="ARBA" id="ARBA00022692"/>
    </source>
</evidence>
<evidence type="ECO:0000256" key="2">
    <source>
        <dbReference type="ARBA" id="ARBA00008163"/>
    </source>
</evidence>
<evidence type="ECO:0000256" key="7">
    <source>
        <dbReference type="ARBA" id="ARBA00023237"/>
    </source>
</evidence>
<keyword evidence="4" id="KW-0812">Transmembrane</keyword>
<evidence type="ECO:0000256" key="1">
    <source>
        <dbReference type="ARBA" id="ARBA00004571"/>
    </source>
</evidence>
<dbReference type="GO" id="GO:0015483">
    <property type="term" value="F:long-chain fatty acid transporting porin activity"/>
    <property type="evidence" value="ECO:0007669"/>
    <property type="project" value="TreeGrafter"/>
</dbReference>
<dbReference type="Gene3D" id="2.40.160.60">
    <property type="entry name" value="Outer membrane protein transport protein (OMPP1/FadL/TodX)"/>
    <property type="match status" value="1"/>
</dbReference>
<dbReference type="PANTHER" id="PTHR35093">
    <property type="entry name" value="OUTER MEMBRANE PROTEIN NMB0088-RELATED"/>
    <property type="match status" value="1"/>
</dbReference>
<dbReference type="GO" id="GO:0009279">
    <property type="term" value="C:cell outer membrane"/>
    <property type="evidence" value="ECO:0007669"/>
    <property type="project" value="UniProtKB-SubCell"/>
</dbReference>
<evidence type="ECO:0000256" key="6">
    <source>
        <dbReference type="ARBA" id="ARBA00023136"/>
    </source>
</evidence>
<dbReference type="RefSeq" id="WP_120643163.1">
    <property type="nucleotide sequence ID" value="NZ_RAWB01000077.1"/>
</dbReference>
<keyword evidence="5 8" id="KW-0732">Signal</keyword>
<comment type="caution">
    <text evidence="9">The sequence shown here is derived from an EMBL/GenBank/DDBJ whole genome shotgun (WGS) entry which is preliminary data.</text>
</comment>